<evidence type="ECO:0000256" key="2">
    <source>
        <dbReference type="ARBA" id="ARBA00007475"/>
    </source>
</evidence>
<dbReference type="RefSeq" id="XP_013392073.1">
    <property type="nucleotide sequence ID" value="XM_013536619.2"/>
</dbReference>
<evidence type="ECO:0000256" key="6">
    <source>
        <dbReference type="ARBA" id="ARBA00022989"/>
    </source>
</evidence>
<evidence type="ECO:0000256" key="4">
    <source>
        <dbReference type="ARBA" id="ARBA00022692"/>
    </source>
</evidence>
<comment type="similarity">
    <text evidence="2">Belongs to the INSIG family.</text>
</comment>
<keyword evidence="8" id="KW-1207">Sterol metabolism</keyword>
<dbReference type="Pfam" id="PF07281">
    <property type="entry name" value="INSIG"/>
    <property type="match status" value="1"/>
</dbReference>
<evidence type="ECO:0000256" key="3">
    <source>
        <dbReference type="ARBA" id="ARBA00022548"/>
    </source>
</evidence>
<dbReference type="STRING" id="7574.A0A1S3I1F0"/>
<evidence type="ECO:0000256" key="8">
    <source>
        <dbReference type="ARBA" id="ARBA00023166"/>
    </source>
</evidence>
<keyword evidence="6 9" id="KW-1133">Transmembrane helix</keyword>
<name>A0A1S3I1F0_LINAN</name>
<keyword evidence="4 9" id="KW-0812">Transmembrane</keyword>
<dbReference type="PANTHER" id="PTHR15301">
    <property type="entry name" value="INSULIN-INDUCED GENE 1"/>
    <property type="match status" value="1"/>
</dbReference>
<keyword evidence="7 9" id="KW-0472">Membrane</keyword>
<dbReference type="GO" id="GO:0006695">
    <property type="term" value="P:cholesterol biosynthetic process"/>
    <property type="evidence" value="ECO:0007669"/>
    <property type="project" value="TreeGrafter"/>
</dbReference>
<organism evidence="10 11">
    <name type="scientific">Lingula anatina</name>
    <name type="common">Brachiopod</name>
    <name type="synonym">Lingula unguis</name>
    <dbReference type="NCBI Taxonomy" id="7574"/>
    <lineage>
        <taxon>Eukaryota</taxon>
        <taxon>Metazoa</taxon>
        <taxon>Spiralia</taxon>
        <taxon>Lophotrochozoa</taxon>
        <taxon>Brachiopoda</taxon>
        <taxon>Linguliformea</taxon>
        <taxon>Lingulata</taxon>
        <taxon>Lingulida</taxon>
        <taxon>Linguloidea</taxon>
        <taxon>Lingulidae</taxon>
        <taxon>Lingula</taxon>
    </lineage>
</organism>
<sequence length="202" mass="22546">MSTSAASLLTRGCVLFVVGVIFALVLNFLQVQRRITAFREEYLLLSSAWWVPPSCGTAAAIIGLLYPCLDKRLGESHKYRQEWSSVMRCIAVFVGINHASAKIDFANNFQLSLTLAALSIGLWWLFDRSRSGFGLGIAIAVLATFVTQLLVYHGVFRYTEPDFLYVRSWLPSIFFSGGVTMGNIGRQLAIDDVVDDEKEHQE</sequence>
<feature type="transmembrane region" description="Helical" evidence="9">
    <location>
        <begin position="49"/>
        <end position="66"/>
    </location>
</feature>
<dbReference type="InParanoid" id="A0A1S3I1F0"/>
<dbReference type="AlphaFoldDB" id="A0A1S3I1F0"/>
<evidence type="ECO:0000313" key="11">
    <source>
        <dbReference type="RefSeq" id="XP_013392073.1"/>
    </source>
</evidence>
<keyword evidence="8" id="KW-0443">Lipid metabolism</keyword>
<dbReference type="GO" id="GO:0036316">
    <property type="term" value="P:SREBP-SCAP complex retention in endoplasmic reticulum"/>
    <property type="evidence" value="ECO:0007669"/>
    <property type="project" value="TreeGrafter"/>
</dbReference>
<keyword evidence="10" id="KW-1185">Reference proteome</keyword>
<dbReference type="GO" id="GO:0032869">
    <property type="term" value="P:cellular response to insulin stimulus"/>
    <property type="evidence" value="ECO:0007669"/>
    <property type="project" value="TreeGrafter"/>
</dbReference>
<comment type="subcellular location">
    <subcellularLocation>
        <location evidence="1">Endoplasmic reticulum membrane</location>
        <topology evidence="1">Multi-pass membrane protein</topology>
    </subcellularLocation>
</comment>
<feature type="transmembrane region" description="Helical" evidence="9">
    <location>
        <begin position="109"/>
        <end position="126"/>
    </location>
</feature>
<dbReference type="PANTHER" id="PTHR15301:SF3">
    <property type="entry name" value="PROTEIN NSG1-RELATED"/>
    <property type="match status" value="1"/>
</dbReference>
<evidence type="ECO:0000256" key="1">
    <source>
        <dbReference type="ARBA" id="ARBA00004477"/>
    </source>
</evidence>
<reference evidence="11" key="1">
    <citation type="submission" date="2025-08" db="UniProtKB">
        <authorList>
            <consortium name="RefSeq"/>
        </authorList>
    </citation>
    <scope>IDENTIFICATION</scope>
    <source>
        <tissue evidence="11">Gonads</tissue>
    </source>
</reference>
<dbReference type="InterPro" id="IPR025929">
    <property type="entry name" value="INSIG_fam"/>
</dbReference>
<evidence type="ECO:0000313" key="10">
    <source>
        <dbReference type="Proteomes" id="UP000085678"/>
    </source>
</evidence>
<gene>
    <name evidence="11" type="primary">LOC106160101</name>
</gene>
<keyword evidence="3" id="KW-0153">Cholesterol metabolism</keyword>
<dbReference type="OrthoDB" id="205546at2759"/>
<evidence type="ECO:0000256" key="5">
    <source>
        <dbReference type="ARBA" id="ARBA00022824"/>
    </source>
</evidence>
<evidence type="ECO:0000256" key="7">
    <source>
        <dbReference type="ARBA" id="ARBA00023136"/>
    </source>
</evidence>
<feature type="transmembrane region" description="Helical" evidence="9">
    <location>
        <begin position="133"/>
        <end position="155"/>
    </location>
</feature>
<dbReference type="GO" id="GO:0032937">
    <property type="term" value="C:SREBP-SCAP-Insig complex"/>
    <property type="evidence" value="ECO:0007669"/>
    <property type="project" value="TreeGrafter"/>
</dbReference>
<dbReference type="GeneID" id="106160101"/>
<evidence type="ECO:0000256" key="9">
    <source>
        <dbReference type="SAM" id="Phobius"/>
    </source>
</evidence>
<keyword evidence="5" id="KW-0256">Endoplasmic reticulum</keyword>
<dbReference type="Proteomes" id="UP000085678">
    <property type="component" value="Unplaced"/>
</dbReference>
<keyword evidence="8" id="KW-0753">Steroid metabolism</keyword>
<dbReference type="KEGG" id="lak:106160101"/>
<proteinExistence type="inferred from homology"/>
<accession>A0A1S3I1F0</accession>
<protein>
    <submittedName>
        <fullName evidence="11">Insulin-induced gene 2 protein</fullName>
    </submittedName>
</protein>
<dbReference type="GO" id="GO:0032933">
    <property type="term" value="P:SREBP signaling pathway"/>
    <property type="evidence" value="ECO:0007669"/>
    <property type="project" value="TreeGrafter"/>
</dbReference>
<feature type="transmembrane region" description="Helical" evidence="9">
    <location>
        <begin position="12"/>
        <end position="29"/>
    </location>
</feature>